<reference evidence="1" key="2">
    <citation type="submission" date="2021-04" db="EMBL/GenBank/DDBJ databases">
        <authorList>
            <person name="Gilroy R."/>
        </authorList>
    </citation>
    <scope>NUCLEOTIDE SEQUENCE</scope>
    <source>
        <strain evidence="1">1719</strain>
    </source>
</reference>
<evidence type="ECO:0000313" key="2">
    <source>
        <dbReference type="Proteomes" id="UP000824156"/>
    </source>
</evidence>
<dbReference type="Pfam" id="PF16132">
    <property type="entry name" value="DUF4843"/>
    <property type="match status" value="1"/>
</dbReference>
<comment type="caution">
    <text evidence="1">The sequence shown here is derived from an EMBL/GenBank/DDBJ whole genome shotgun (WGS) entry which is preliminary data.</text>
</comment>
<protein>
    <submittedName>
        <fullName evidence="1">DUF4843 domain-containing protein</fullName>
    </submittedName>
</protein>
<organism evidence="1 2">
    <name type="scientific">Candidatus Sphingobacterium stercoripullorum</name>
    <dbReference type="NCBI Taxonomy" id="2838759"/>
    <lineage>
        <taxon>Bacteria</taxon>
        <taxon>Pseudomonadati</taxon>
        <taxon>Bacteroidota</taxon>
        <taxon>Sphingobacteriia</taxon>
        <taxon>Sphingobacteriales</taxon>
        <taxon>Sphingobacteriaceae</taxon>
        <taxon>Sphingobacterium</taxon>
    </lineage>
</organism>
<reference evidence="1" key="1">
    <citation type="journal article" date="2021" name="PeerJ">
        <title>Extensive microbial diversity within the chicken gut microbiome revealed by metagenomics and culture.</title>
        <authorList>
            <person name="Gilroy R."/>
            <person name="Ravi A."/>
            <person name="Getino M."/>
            <person name="Pursley I."/>
            <person name="Horton D.L."/>
            <person name="Alikhan N.F."/>
            <person name="Baker D."/>
            <person name="Gharbi K."/>
            <person name="Hall N."/>
            <person name="Watson M."/>
            <person name="Adriaenssens E.M."/>
            <person name="Foster-Nyarko E."/>
            <person name="Jarju S."/>
            <person name="Secka A."/>
            <person name="Antonio M."/>
            <person name="Oren A."/>
            <person name="Chaudhuri R.R."/>
            <person name="La Ragione R."/>
            <person name="Hildebrand F."/>
            <person name="Pallen M.J."/>
        </authorList>
    </citation>
    <scope>NUCLEOTIDE SEQUENCE</scope>
    <source>
        <strain evidence="1">1719</strain>
    </source>
</reference>
<dbReference type="InterPro" id="IPR032299">
    <property type="entry name" value="DUF4843"/>
</dbReference>
<dbReference type="AlphaFoldDB" id="A0A9D1WAR1"/>
<name>A0A9D1WAR1_9SPHI</name>
<evidence type="ECO:0000313" key="1">
    <source>
        <dbReference type="EMBL" id="HIX55769.1"/>
    </source>
</evidence>
<dbReference type="Proteomes" id="UP000824156">
    <property type="component" value="Unassembled WGS sequence"/>
</dbReference>
<gene>
    <name evidence="1" type="ORF">H9853_12170</name>
</gene>
<proteinExistence type="predicted"/>
<accession>A0A9D1WAR1</accession>
<dbReference type="EMBL" id="DXEZ01000339">
    <property type="protein sequence ID" value="HIX55769.1"/>
    <property type="molecule type" value="Genomic_DNA"/>
</dbReference>
<sequence>MDIRILRYTVLLISILLLQNSCKKDTRLLFDKEAHVYFGQKIEGSSLIGSDSINYSFAFSTEDITQDTIYVQCRIMGLPADRDRNINIVADENNDAVQGYHYKILSSVIPAGKYDNEIPIVVYRQQGLQDSVVSAILRIEDSEDFKAGYNDVGAVGPVYRNKYPRREFKFTITDRLTKPANWDSSWQSVFGEYSEVKIRFISNATGFTEWSGTVFPQDRNFIVQTAYYALYEYEQSNGDLIDENGKPVKFY</sequence>